<evidence type="ECO:0000256" key="4">
    <source>
        <dbReference type="ARBA" id="ARBA00022473"/>
    </source>
</evidence>
<evidence type="ECO:0000259" key="11">
    <source>
        <dbReference type="PROSITE" id="PS51644"/>
    </source>
</evidence>
<sequence>MGDTLDFQDVQYVLFHCSSCCVLQMSAGKMNQEEVLAKLKKDVRSLLISSKMGLDPEQLRRDYMTMLGHPIPLKLLGFRNIMDMVKEMPDVVSVNFRADGSTFLKAVSDESTRNIEELVAYQRTSKTDRKTRRGGTSYFSPRYCSQSPSLVLPRRGRAPLALPAQLRAQLRLLLSQGPLRLSDLEACYLRCFGHPLRIHNYGFYSTGEMLEAAADLVLIQQGRLGSVISLREHMLPRPLLTPVSSLKRTGPVKSVAPRTDKSDSKGPETRAQTPTLPPVPVKQSPLSKPSTVTTLGPVHKESTTISSKPEVVEKNQEANPEFCQEGRLFQKRVLKLEEELWHQILENGVAGTISQELKDKLRKVVGQSTGGLSVHDLPAEYKRLFGEDLPLLQSGFVSVTELVSAMSDIFHLKPAGHEDGLHWIVMDIQDSGIKQSGSKESESFGDDVKAPFTSYFSCGESPWEGEPEGDADNITADDENEVLQTSNNSKTHEMMSEIYPALQVHCSPQVPLDALQSQRLKQPTRHGARELVEVLVEQVESPGYFHIRFSETEEARAMEDLMIEMRRHYTCPKVSERYRLPERFVRRGQVCCVSPKGMWFYRVVIHQIVSPTQVEVYYVDFGDITVVQSANLKFLKSCYSVLPAQAVPSSLSGIKPTTGSWTDEAIASFQKLCSDRTLVGALDCYIGDVLQLYLCDTHTDNDIYIHSALLSLGHGTACSSAALCVPVNPVSLYLGEGMIDLPEVEEETTSSPKPAHMPEQSMSASLKVEEEEMPGLEFIKEIEVRHRPQSKDTNLFIALLDEQTLNCSELGSAWTDKSPPANPSSPTSSPLAPPDLIQLKTTPGYCKALSTSPPPAPSSINSSSWFPTPEEELHWPRLAAPSYITPPPILRTLSLHTPDLGQGTYTCSERSTQ</sequence>
<gene>
    <name evidence="12" type="primary">TDRD5</name>
</gene>
<evidence type="ECO:0000256" key="3">
    <source>
        <dbReference type="ARBA" id="ARBA00013420"/>
    </source>
</evidence>
<dbReference type="InterPro" id="IPR025605">
    <property type="entry name" value="OST-HTH/LOTUS_dom"/>
</dbReference>
<dbReference type="PANTHER" id="PTHR22948">
    <property type="entry name" value="TUDOR DOMAIN CONTAINING PROTEIN"/>
    <property type="match status" value="1"/>
</dbReference>
<keyword evidence="7" id="KW-0221">Differentiation</keyword>
<dbReference type="Gene3D" id="2.40.50.90">
    <property type="match status" value="1"/>
</dbReference>
<dbReference type="SUPFAM" id="SSF63748">
    <property type="entry name" value="Tudor/PWWP/MBT"/>
    <property type="match status" value="1"/>
</dbReference>
<accession>A0A8C4HA22</accession>
<feature type="compositionally biased region" description="Basic and acidic residues" evidence="9">
    <location>
        <begin position="258"/>
        <end position="268"/>
    </location>
</feature>
<evidence type="ECO:0000313" key="13">
    <source>
        <dbReference type="Proteomes" id="UP000694389"/>
    </source>
</evidence>
<feature type="domain" description="Tudor" evidence="10">
    <location>
        <begin position="584"/>
        <end position="642"/>
    </location>
</feature>
<dbReference type="PANTHER" id="PTHR22948:SF19">
    <property type="entry name" value="TUDOR DOMAIN-CONTAINING PROTEIN 5"/>
    <property type="match status" value="1"/>
</dbReference>
<feature type="compositionally biased region" description="Polar residues" evidence="9">
    <location>
        <begin position="284"/>
        <end position="294"/>
    </location>
</feature>
<feature type="region of interest" description="Disordered" evidence="9">
    <location>
        <begin position="241"/>
        <end position="313"/>
    </location>
</feature>
<dbReference type="InterPro" id="IPR050621">
    <property type="entry name" value="Tudor_domain_containing"/>
</dbReference>
<dbReference type="InterPro" id="IPR002999">
    <property type="entry name" value="Tudor"/>
</dbReference>
<keyword evidence="6" id="KW-0677">Repeat</keyword>
<dbReference type="GO" id="GO:0005737">
    <property type="term" value="C:cytoplasm"/>
    <property type="evidence" value="ECO:0007669"/>
    <property type="project" value="UniProtKB-SubCell"/>
</dbReference>
<dbReference type="Gene3D" id="3.30.420.610">
    <property type="entry name" value="LOTUS domain-like"/>
    <property type="match status" value="3"/>
</dbReference>
<dbReference type="GO" id="GO:0030154">
    <property type="term" value="P:cell differentiation"/>
    <property type="evidence" value="ECO:0007669"/>
    <property type="project" value="UniProtKB-KW"/>
</dbReference>
<keyword evidence="4" id="KW-0217">Developmental protein</keyword>
<feature type="domain" description="HTH OST-type" evidence="11">
    <location>
        <begin position="158"/>
        <end position="234"/>
    </location>
</feature>
<feature type="domain" description="HTH OST-type" evidence="11">
    <location>
        <begin position="35"/>
        <end position="108"/>
    </location>
</feature>
<dbReference type="Proteomes" id="UP000694389">
    <property type="component" value="Unassembled WGS sequence"/>
</dbReference>
<keyword evidence="13" id="KW-1185">Reference proteome</keyword>
<comment type="similarity">
    <text evidence="2">Belongs to the TDRD5 family.</text>
</comment>
<dbReference type="Pfam" id="PF12872">
    <property type="entry name" value="OST-HTH"/>
    <property type="match status" value="3"/>
</dbReference>
<evidence type="ECO:0000256" key="8">
    <source>
        <dbReference type="ARBA" id="ARBA00022871"/>
    </source>
</evidence>
<reference evidence="12" key="2">
    <citation type="submission" date="2025-09" db="UniProtKB">
        <authorList>
            <consortium name="Ensembl"/>
        </authorList>
    </citation>
    <scope>IDENTIFICATION</scope>
</reference>
<feature type="region of interest" description="Disordered" evidence="9">
    <location>
        <begin position="744"/>
        <end position="764"/>
    </location>
</feature>
<evidence type="ECO:0000256" key="1">
    <source>
        <dbReference type="ARBA" id="ARBA00004496"/>
    </source>
</evidence>
<dbReference type="AlphaFoldDB" id="A0A8C4HA22"/>
<dbReference type="InterPro" id="IPR035437">
    <property type="entry name" value="SNase_OB-fold_sf"/>
</dbReference>
<feature type="compositionally biased region" description="Low complexity" evidence="9">
    <location>
        <begin position="858"/>
        <end position="868"/>
    </location>
</feature>
<organism evidence="12 13">
    <name type="scientific">Dicentrarchus labrax</name>
    <name type="common">European seabass</name>
    <name type="synonym">Morone labrax</name>
    <dbReference type="NCBI Taxonomy" id="13489"/>
    <lineage>
        <taxon>Eukaryota</taxon>
        <taxon>Metazoa</taxon>
        <taxon>Chordata</taxon>
        <taxon>Craniata</taxon>
        <taxon>Vertebrata</taxon>
        <taxon>Euteleostomi</taxon>
        <taxon>Actinopterygii</taxon>
        <taxon>Neopterygii</taxon>
        <taxon>Teleostei</taxon>
        <taxon>Neoteleostei</taxon>
        <taxon>Acanthomorphata</taxon>
        <taxon>Eupercaria</taxon>
        <taxon>Moronidae</taxon>
        <taxon>Dicentrarchus</taxon>
    </lineage>
</organism>
<keyword evidence="8" id="KW-0744">Spermatogenesis</keyword>
<keyword evidence="5" id="KW-0963">Cytoplasm</keyword>
<evidence type="ECO:0000256" key="6">
    <source>
        <dbReference type="ARBA" id="ARBA00022737"/>
    </source>
</evidence>
<proteinExistence type="inferred from homology"/>
<evidence type="ECO:0000256" key="2">
    <source>
        <dbReference type="ARBA" id="ARBA00010384"/>
    </source>
</evidence>
<reference evidence="12" key="1">
    <citation type="submission" date="2025-08" db="UniProtKB">
        <authorList>
            <consortium name="Ensembl"/>
        </authorList>
    </citation>
    <scope>IDENTIFICATION</scope>
</reference>
<dbReference type="Gene3D" id="2.30.30.140">
    <property type="match status" value="1"/>
</dbReference>
<feature type="region of interest" description="Disordered" evidence="9">
    <location>
        <begin position="811"/>
        <end position="868"/>
    </location>
</feature>
<dbReference type="PROSITE" id="PS50304">
    <property type="entry name" value="TUDOR"/>
    <property type="match status" value="1"/>
</dbReference>
<dbReference type="InterPro" id="IPR041966">
    <property type="entry name" value="LOTUS-like"/>
</dbReference>
<dbReference type="GeneTree" id="ENSGT00940000159902"/>
<evidence type="ECO:0000256" key="5">
    <source>
        <dbReference type="ARBA" id="ARBA00022490"/>
    </source>
</evidence>
<dbReference type="PROSITE" id="PS51644">
    <property type="entry name" value="HTH_OST"/>
    <property type="match status" value="3"/>
</dbReference>
<evidence type="ECO:0000256" key="7">
    <source>
        <dbReference type="ARBA" id="ARBA00022782"/>
    </source>
</evidence>
<feature type="domain" description="HTH OST-type" evidence="11">
    <location>
        <begin position="353"/>
        <end position="426"/>
    </location>
</feature>
<dbReference type="Ensembl" id="ENSDLAT00005041629.2">
    <property type="protein sequence ID" value="ENSDLAP00005038980.2"/>
    <property type="gene ID" value="ENSDLAG00005017411.2"/>
</dbReference>
<name>A0A8C4HA22_DICLA</name>
<comment type="subcellular location">
    <subcellularLocation>
        <location evidence="1">Cytoplasm</location>
    </subcellularLocation>
</comment>
<dbReference type="GO" id="GO:0007283">
    <property type="term" value="P:spermatogenesis"/>
    <property type="evidence" value="ECO:0007669"/>
    <property type="project" value="UniProtKB-KW"/>
</dbReference>
<evidence type="ECO:0000259" key="10">
    <source>
        <dbReference type="PROSITE" id="PS50304"/>
    </source>
</evidence>
<protein>
    <recommendedName>
        <fullName evidence="3">Tudor domain-containing protein 5</fullName>
    </recommendedName>
</protein>
<evidence type="ECO:0000256" key="9">
    <source>
        <dbReference type="SAM" id="MobiDB-lite"/>
    </source>
</evidence>
<dbReference type="Pfam" id="PF00567">
    <property type="entry name" value="TUDOR"/>
    <property type="match status" value="1"/>
</dbReference>
<evidence type="ECO:0000313" key="12">
    <source>
        <dbReference type="Ensembl" id="ENSDLAP00005038980.2"/>
    </source>
</evidence>